<gene>
    <name evidence="2" type="ORF">VJJ49_08030</name>
</gene>
<evidence type="ECO:0000259" key="1">
    <source>
        <dbReference type="Pfam" id="PF21818"/>
    </source>
</evidence>
<keyword evidence="3" id="KW-1185">Reference proteome</keyword>
<evidence type="ECO:0000313" key="2">
    <source>
        <dbReference type="EMBL" id="MEB3040640.1"/>
    </source>
</evidence>
<protein>
    <recommendedName>
        <fullName evidence="1">DUF6884 domain-containing protein</fullName>
    </recommendedName>
</protein>
<comment type="caution">
    <text evidence="2">The sequence shown here is derived from an EMBL/GenBank/DDBJ whole genome shotgun (WGS) entry which is preliminary data.</text>
</comment>
<proteinExistence type="predicted"/>
<sequence length="137" mass="15556">MKTIILISCVSKKGTQKTKAEKLYESALFVKSLAYAKSLKYDNIYILSAKYHLLALDTEIEPYNLTLNTMSKQEKTAWGKEVIAQLMEVADVEKDKFIILAGKNYLTPIKAALKHIETPLEGMKIGERLQFLSEQLK</sequence>
<evidence type="ECO:0000313" key="3">
    <source>
        <dbReference type="Proteomes" id="UP001324270"/>
    </source>
</evidence>
<dbReference type="EMBL" id="JAYKBV010000010">
    <property type="protein sequence ID" value="MEB3040640.1"/>
    <property type="molecule type" value="Genomic_DNA"/>
</dbReference>
<accession>A0ABU5Y9M8</accession>
<dbReference type="Pfam" id="PF21818">
    <property type="entry name" value="DUF6884"/>
    <property type="match status" value="1"/>
</dbReference>
<reference evidence="2 3" key="1">
    <citation type="submission" date="2023-12" db="EMBL/GenBank/DDBJ databases">
        <title>Genomic sequences of Capnocytophaga and Parvimonas strains.</title>
        <authorList>
            <person name="Watt R.M."/>
            <person name="Wang M."/>
            <person name="Yang T."/>
            <person name="Tong W.M."/>
        </authorList>
    </citation>
    <scope>NUCLEOTIDE SEQUENCE [LARGE SCALE GENOMIC DNA]</scope>
    <source>
        <strain evidence="2 3">CCUG 13156</strain>
    </source>
</reference>
<name>A0ABU5Y9M8_9FLAO</name>
<dbReference type="Proteomes" id="UP001324270">
    <property type="component" value="Unassembled WGS sequence"/>
</dbReference>
<dbReference type="RefSeq" id="WP_323979561.1">
    <property type="nucleotide sequence ID" value="NZ_JAYKBV010000010.1"/>
</dbReference>
<dbReference type="InterPro" id="IPR049251">
    <property type="entry name" value="DUF6884"/>
</dbReference>
<feature type="domain" description="DUF6884" evidence="1">
    <location>
        <begin position="4"/>
        <end position="134"/>
    </location>
</feature>
<organism evidence="2 3">
    <name type="scientific">Capnocytophaga gingivalis</name>
    <dbReference type="NCBI Taxonomy" id="1017"/>
    <lineage>
        <taxon>Bacteria</taxon>
        <taxon>Pseudomonadati</taxon>
        <taxon>Bacteroidota</taxon>
        <taxon>Flavobacteriia</taxon>
        <taxon>Flavobacteriales</taxon>
        <taxon>Flavobacteriaceae</taxon>
        <taxon>Capnocytophaga</taxon>
    </lineage>
</organism>